<feature type="transmembrane region" description="Helical" evidence="5">
    <location>
        <begin position="129"/>
        <end position="155"/>
    </location>
</feature>
<dbReference type="OrthoDB" id="26941at2"/>
<evidence type="ECO:0000313" key="6">
    <source>
        <dbReference type="EMBL" id="RHW36856.1"/>
    </source>
</evidence>
<dbReference type="RefSeq" id="WP_118876379.1">
    <property type="nucleotide sequence ID" value="NZ_QWEI01000004.1"/>
</dbReference>
<dbReference type="GO" id="GO:0016020">
    <property type="term" value="C:membrane"/>
    <property type="evidence" value="ECO:0007669"/>
    <property type="project" value="UniProtKB-SubCell"/>
</dbReference>
<sequence length="178" mass="19206">MLNNWWRNSNIAAGILAILRIYLGYVFLTAGWGKITSGQFDASGFIANAINNPVTGPDGGNVFGFYTSFLETFAMPNVHIFNVMVPWGEFLVGLGLILGCLTSAAAFFGIIMNFSFLMAGAISHNPIDILLGFLIFVAGANAGKFGIDFFLLPLLKKHAFIDKKGSSDKKMGKKANLV</sequence>
<protein>
    <submittedName>
        <fullName evidence="6">DoxX family protein</fullName>
    </submittedName>
</protein>
<organism evidence="6 7">
    <name type="scientific">Ureibacillus yapensis</name>
    <dbReference type="NCBI Taxonomy" id="2304605"/>
    <lineage>
        <taxon>Bacteria</taxon>
        <taxon>Bacillati</taxon>
        <taxon>Bacillota</taxon>
        <taxon>Bacilli</taxon>
        <taxon>Bacillales</taxon>
        <taxon>Caryophanaceae</taxon>
        <taxon>Ureibacillus</taxon>
    </lineage>
</organism>
<dbReference type="InterPro" id="IPR032808">
    <property type="entry name" value="DoxX"/>
</dbReference>
<name>A0A396SML7_9BACL</name>
<comment type="subcellular location">
    <subcellularLocation>
        <location evidence="1">Membrane</location>
        <topology evidence="1">Multi-pass membrane protein</topology>
    </subcellularLocation>
</comment>
<keyword evidence="2 5" id="KW-0812">Transmembrane</keyword>
<dbReference type="AlphaFoldDB" id="A0A396SML7"/>
<feature type="transmembrane region" description="Helical" evidence="5">
    <location>
        <begin position="12"/>
        <end position="33"/>
    </location>
</feature>
<feature type="transmembrane region" description="Helical" evidence="5">
    <location>
        <begin position="90"/>
        <end position="117"/>
    </location>
</feature>
<evidence type="ECO:0000256" key="2">
    <source>
        <dbReference type="ARBA" id="ARBA00022692"/>
    </source>
</evidence>
<gene>
    <name evidence="6" type="ORF">D1B33_09970</name>
</gene>
<keyword evidence="3 5" id="KW-1133">Transmembrane helix</keyword>
<keyword evidence="4 5" id="KW-0472">Membrane</keyword>
<keyword evidence="7" id="KW-1185">Reference proteome</keyword>
<evidence type="ECO:0000313" key="7">
    <source>
        <dbReference type="Proteomes" id="UP000265692"/>
    </source>
</evidence>
<reference evidence="6 7" key="1">
    <citation type="submission" date="2018-08" db="EMBL/GenBank/DDBJ databases">
        <title>Lysinibacillus sp. YLB-03 draft genome sequence.</title>
        <authorList>
            <person name="Yu L."/>
        </authorList>
    </citation>
    <scope>NUCLEOTIDE SEQUENCE [LARGE SCALE GENOMIC DNA]</scope>
    <source>
        <strain evidence="6 7">YLB-03</strain>
    </source>
</reference>
<comment type="caution">
    <text evidence="6">The sequence shown here is derived from an EMBL/GenBank/DDBJ whole genome shotgun (WGS) entry which is preliminary data.</text>
</comment>
<evidence type="ECO:0000256" key="3">
    <source>
        <dbReference type="ARBA" id="ARBA00022989"/>
    </source>
</evidence>
<dbReference type="PANTHER" id="PTHR39157:SF1">
    <property type="entry name" value="DOXX FAMILY PROTEIN"/>
    <property type="match status" value="1"/>
</dbReference>
<dbReference type="EMBL" id="QWEI01000004">
    <property type="protein sequence ID" value="RHW36856.1"/>
    <property type="molecule type" value="Genomic_DNA"/>
</dbReference>
<dbReference type="Pfam" id="PF07681">
    <property type="entry name" value="DoxX"/>
    <property type="match status" value="1"/>
</dbReference>
<evidence type="ECO:0000256" key="5">
    <source>
        <dbReference type="SAM" id="Phobius"/>
    </source>
</evidence>
<evidence type="ECO:0000256" key="1">
    <source>
        <dbReference type="ARBA" id="ARBA00004141"/>
    </source>
</evidence>
<dbReference type="PANTHER" id="PTHR39157">
    <property type="entry name" value="INTEGRAL MEMBRANE PROTEIN-RELATED"/>
    <property type="match status" value="1"/>
</dbReference>
<evidence type="ECO:0000256" key="4">
    <source>
        <dbReference type="ARBA" id="ARBA00023136"/>
    </source>
</evidence>
<dbReference type="Proteomes" id="UP000265692">
    <property type="component" value="Unassembled WGS sequence"/>
</dbReference>
<proteinExistence type="predicted"/>
<accession>A0A396SML7</accession>